<sequence length="125" mass="14275">MQRVLSLGITLVWLLRDLDKKRVSTMVKPLALSIVGALQYLTFTRPNFAFSVNQACQFMHNPMESHVVAVKRILRYLKGTIDFRIHFQPGPLNLQAYSDANRARNPHDRRFVSGFIVYLGSSPIS</sequence>
<name>A0AAD4VWB4_PRUDU</name>
<comment type="caution">
    <text evidence="1">The sequence shown here is derived from an EMBL/GenBank/DDBJ whole genome shotgun (WGS) entry which is preliminary data.</text>
</comment>
<dbReference type="EMBL" id="JAJFAZ020000004">
    <property type="protein sequence ID" value="KAI5332495.1"/>
    <property type="molecule type" value="Genomic_DNA"/>
</dbReference>
<keyword evidence="2" id="KW-1185">Reference proteome</keyword>
<proteinExistence type="predicted"/>
<evidence type="ECO:0008006" key="3">
    <source>
        <dbReference type="Google" id="ProtNLM"/>
    </source>
</evidence>
<dbReference type="PANTHER" id="PTHR11439:SF455">
    <property type="entry name" value="RLK (RECEPTOR-LIKE PROTEIN KINASE) 8, PUTATIVE-RELATED"/>
    <property type="match status" value="1"/>
</dbReference>
<accession>A0AAD4VWB4</accession>
<gene>
    <name evidence="1" type="ORF">L3X38_022624</name>
</gene>
<dbReference type="PANTHER" id="PTHR11439">
    <property type="entry name" value="GAG-POL-RELATED RETROTRANSPOSON"/>
    <property type="match status" value="1"/>
</dbReference>
<evidence type="ECO:0000313" key="2">
    <source>
        <dbReference type="Proteomes" id="UP001054821"/>
    </source>
</evidence>
<dbReference type="Proteomes" id="UP001054821">
    <property type="component" value="Chromosome 4"/>
</dbReference>
<organism evidence="1 2">
    <name type="scientific">Prunus dulcis</name>
    <name type="common">Almond</name>
    <name type="synonym">Amygdalus dulcis</name>
    <dbReference type="NCBI Taxonomy" id="3755"/>
    <lineage>
        <taxon>Eukaryota</taxon>
        <taxon>Viridiplantae</taxon>
        <taxon>Streptophyta</taxon>
        <taxon>Embryophyta</taxon>
        <taxon>Tracheophyta</taxon>
        <taxon>Spermatophyta</taxon>
        <taxon>Magnoliopsida</taxon>
        <taxon>eudicotyledons</taxon>
        <taxon>Gunneridae</taxon>
        <taxon>Pentapetalae</taxon>
        <taxon>rosids</taxon>
        <taxon>fabids</taxon>
        <taxon>Rosales</taxon>
        <taxon>Rosaceae</taxon>
        <taxon>Amygdaloideae</taxon>
        <taxon>Amygdaleae</taxon>
        <taxon>Prunus</taxon>
    </lineage>
</organism>
<dbReference type="AlphaFoldDB" id="A0AAD4VWB4"/>
<reference evidence="1 2" key="1">
    <citation type="journal article" date="2022" name="G3 (Bethesda)">
        <title>Whole-genome sequence and methylome profiling of the almond [Prunus dulcis (Mill.) D.A. Webb] cultivar 'Nonpareil'.</title>
        <authorList>
            <person name="D'Amico-Willman K.M."/>
            <person name="Ouma W.Z."/>
            <person name="Meulia T."/>
            <person name="Sideli G.M."/>
            <person name="Gradziel T.M."/>
            <person name="Fresnedo-Ramirez J."/>
        </authorList>
    </citation>
    <scope>NUCLEOTIDE SEQUENCE [LARGE SCALE GENOMIC DNA]</scope>
    <source>
        <strain evidence="1">Clone GOH B32 T37-40</strain>
    </source>
</reference>
<evidence type="ECO:0000313" key="1">
    <source>
        <dbReference type="EMBL" id="KAI5332495.1"/>
    </source>
</evidence>
<protein>
    <recommendedName>
        <fullName evidence="3">Transposable element protein</fullName>
    </recommendedName>
</protein>